<dbReference type="Pfam" id="PF04542">
    <property type="entry name" value="Sigma70_r2"/>
    <property type="match status" value="1"/>
</dbReference>
<keyword evidence="4" id="KW-0238">DNA-binding</keyword>
<comment type="similarity">
    <text evidence="1">Belongs to the sigma-70 factor family. ECF subfamily.</text>
</comment>
<keyword evidence="9" id="KW-1185">Reference proteome</keyword>
<keyword evidence="5" id="KW-0804">Transcription</keyword>
<evidence type="ECO:0000256" key="1">
    <source>
        <dbReference type="ARBA" id="ARBA00010641"/>
    </source>
</evidence>
<dbReference type="InterPro" id="IPR013325">
    <property type="entry name" value="RNA_pol_sigma_r2"/>
</dbReference>
<evidence type="ECO:0000256" key="2">
    <source>
        <dbReference type="ARBA" id="ARBA00023015"/>
    </source>
</evidence>
<dbReference type="KEGG" id="lwi:UE46_00605"/>
<dbReference type="PANTHER" id="PTHR43133">
    <property type="entry name" value="RNA POLYMERASE ECF-TYPE SIGMA FACTO"/>
    <property type="match status" value="1"/>
</dbReference>
<dbReference type="GO" id="GO:0016987">
    <property type="term" value="F:sigma factor activity"/>
    <property type="evidence" value="ECO:0007669"/>
    <property type="project" value="UniProtKB-KW"/>
</dbReference>
<evidence type="ECO:0000313" key="9">
    <source>
        <dbReference type="Proteomes" id="UP000223060"/>
    </source>
</evidence>
<dbReference type="SUPFAM" id="SSF88659">
    <property type="entry name" value="Sigma3 and sigma4 domains of RNA polymerase sigma factors"/>
    <property type="match status" value="1"/>
</dbReference>
<dbReference type="InterPro" id="IPR013324">
    <property type="entry name" value="RNA_pol_sigma_r3/r4-like"/>
</dbReference>
<dbReference type="InterPro" id="IPR007627">
    <property type="entry name" value="RNA_pol_sigma70_r2"/>
</dbReference>
<dbReference type="RefSeq" id="WP_036058959.1">
    <property type="nucleotide sequence ID" value="NZ_CP011102.1"/>
</dbReference>
<dbReference type="Pfam" id="PF08281">
    <property type="entry name" value="Sigma70_r4_2"/>
    <property type="match status" value="1"/>
</dbReference>
<evidence type="ECO:0000256" key="5">
    <source>
        <dbReference type="ARBA" id="ARBA00023163"/>
    </source>
</evidence>
<keyword evidence="2" id="KW-0805">Transcription regulation</keyword>
<feature type="domain" description="RNA polymerase sigma factor 70 region 4 type 2" evidence="7">
    <location>
        <begin position="115"/>
        <end position="165"/>
    </location>
</feature>
<dbReference type="PANTHER" id="PTHR43133:SF8">
    <property type="entry name" value="RNA POLYMERASE SIGMA FACTOR HI_1459-RELATED"/>
    <property type="match status" value="1"/>
</dbReference>
<keyword evidence="3" id="KW-0731">Sigma factor</keyword>
<gene>
    <name evidence="8" type="ORF">UE46_00605</name>
</gene>
<dbReference type="Proteomes" id="UP000223060">
    <property type="component" value="Chromosome"/>
</dbReference>
<evidence type="ECO:0008006" key="10">
    <source>
        <dbReference type="Google" id="ProtNLM"/>
    </source>
</evidence>
<dbReference type="InterPro" id="IPR036388">
    <property type="entry name" value="WH-like_DNA-bd_sf"/>
</dbReference>
<dbReference type="GO" id="GO:0006352">
    <property type="term" value="P:DNA-templated transcription initiation"/>
    <property type="evidence" value="ECO:0007669"/>
    <property type="project" value="InterPro"/>
</dbReference>
<evidence type="ECO:0000313" key="8">
    <source>
        <dbReference type="EMBL" id="AQY49707.1"/>
    </source>
</evidence>
<sequence>MSDAEIVDLLRAKSFEGLEKLIDVYGTTIFWQIRKILNHSAEYEYVTEVENDVFLAIWEKIGQFDAELASFKTWLIQIARNKALDRKRRVIRELKRPLVLDEGFAEDRYFTEEVFLDLVAGLDDLDQLIFLKKFFYEDSGEEIAEDLGISRDVVYARVSRGKKKLRALYKEEGEHEKSI</sequence>
<dbReference type="GO" id="GO:0003677">
    <property type="term" value="F:DNA binding"/>
    <property type="evidence" value="ECO:0007669"/>
    <property type="project" value="UniProtKB-KW"/>
</dbReference>
<name>A0A1S7FQN6_9LIST</name>
<accession>A0A1S7FQN6</accession>
<feature type="domain" description="RNA polymerase sigma-70 region 2" evidence="6">
    <location>
        <begin position="34"/>
        <end position="89"/>
    </location>
</feature>
<dbReference type="EMBL" id="CP011102">
    <property type="protein sequence ID" value="AQY49707.1"/>
    <property type="molecule type" value="Genomic_DNA"/>
</dbReference>
<protein>
    <recommendedName>
        <fullName evidence="10">RNA polymerase sigma70 factor</fullName>
    </recommendedName>
</protein>
<evidence type="ECO:0000256" key="4">
    <source>
        <dbReference type="ARBA" id="ARBA00023125"/>
    </source>
</evidence>
<dbReference type="NCBIfam" id="TIGR02937">
    <property type="entry name" value="sigma70-ECF"/>
    <property type="match status" value="1"/>
</dbReference>
<dbReference type="InterPro" id="IPR039425">
    <property type="entry name" value="RNA_pol_sigma-70-like"/>
</dbReference>
<dbReference type="InterPro" id="IPR014284">
    <property type="entry name" value="RNA_pol_sigma-70_dom"/>
</dbReference>
<evidence type="ECO:0000259" key="6">
    <source>
        <dbReference type="Pfam" id="PF04542"/>
    </source>
</evidence>
<dbReference type="InterPro" id="IPR013249">
    <property type="entry name" value="RNA_pol_sigma70_r4_t2"/>
</dbReference>
<dbReference type="Gene3D" id="1.10.1740.10">
    <property type="match status" value="1"/>
</dbReference>
<proteinExistence type="inferred from homology"/>
<dbReference type="AlphaFoldDB" id="A0A1S7FQN6"/>
<reference evidence="9" key="1">
    <citation type="submission" date="2015-03" db="EMBL/GenBank/DDBJ databases">
        <authorList>
            <person name="Ferrari E."/>
            <person name="Walter M.C."/>
            <person name="Huptas C."/>
            <person name="Scherer S."/>
            <person name="Mueller-Herbst S."/>
        </authorList>
    </citation>
    <scope>NUCLEOTIDE SEQUENCE [LARGE SCALE GENOMIC DNA]</scope>
    <source>
        <strain evidence="9">LWP01</strain>
    </source>
</reference>
<dbReference type="Gene3D" id="1.10.10.10">
    <property type="entry name" value="Winged helix-like DNA-binding domain superfamily/Winged helix DNA-binding domain"/>
    <property type="match status" value="1"/>
</dbReference>
<dbReference type="SUPFAM" id="SSF88946">
    <property type="entry name" value="Sigma2 domain of RNA polymerase sigma factors"/>
    <property type="match status" value="1"/>
</dbReference>
<organism evidence="8 9">
    <name type="scientific">Listeria weihenstephanensis</name>
    <dbReference type="NCBI Taxonomy" id="1006155"/>
    <lineage>
        <taxon>Bacteria</taxon>
        <taxon>Bacillati</taxon>
        <taxon>Bacillota</taxon>
        <taxon>Bacilli</taxon>
        <taxon>Bacillales</taxon>
        <taxon>Listeriaceae</taxon>
        <taxon>Listeria</taxon>
    </lineage>
</organism>
<evidence type="ECO:0000256" key="3">
    <source>
        <dbReference type="ARBA" id="ARBA00023082"/>
    </source>
</evidence>
<evidence type="ECO:0000259" key="7">
    <source>
        <dbReference type="Pfam" id="PF08281"/>
    </source>
</evidence>